<dbReference type="AlphaFoldDB" id="A0A511B329"/>
<evidence type="ECO:0000259" key="2">
    <source>
        <dbReference type="Pfam" id="PF02486"/>
    </source>
</evidence>
<evidence type="ECO:0000313" key="3">
    <source>
        <dbReference type="EMBL" id="GEK92217.1"/>
    </source>
</evidence>
<dbReference type="Proteomes" id="UP000321662">
    <property type="component" value="Unassembled WGS sequence"/>
</dbReference>
<dbReference type="RefSeq" id="WP_146925021.1">
    <property type="nucleotide sequence ID" value="NZ_BJUY01000044.1"/>
</dbReference>
<comment type="caution">
    <text evidence="3">The sequence shown here is derived from an EMBL/GenBank/DDBJ whole genome shotgun (WGS) entry which is preliminary data.</text>
</comment>
<dbReference type="OrthoDB" id="2067664at2"/>
<gene>
    <name evidence="3" type="ORF">AKA01nite_18390</name>
</gene>
<dbReference type="EMBL" id="BJUY01000044">
    <property type="protein sequence ID" value="GEK92217.1"/>
    <property type="molecule type" value="Genomic_DNA"/>
</dbReference>
<protein>
    <recommendedName>
        <fullName evidence="2">Replication initiation protein-like C-terminal domain-containing protein</fullName>
    </recommendedName>
</protein>
<organism evidence="3 4">
    <name type="scientific">Alkalibacterium kapii</name>
    <dbReference type="NCBI Taxonomy" id="426704"/>
    <lineage>
        <taxon>Bacteria</taxon>
        <taxon>Bacillati</taxon>
        <taxon>Bacillota</taxon>
        <taxon>Bacilli</taxon>
        <taxon>Lactobacillales</taxon>
        <taxon>Carnobacteriaceae</taxon>
        <taxon>Alkalibacterium</taxon>
    </lineage>
</organism>
<feature type="region of interest" description="Disordered" evidence="1">
    <location>
        <begin position="157"/>
        <end position="176"/>
    </location>
</feature>
<accession>A0A511B329</accession>
<dbReference type="InterPro" id="IPR003491">
    <property type="entry name" value="REP-like_C"/>
</dbReference>
<sequence>MVKSSYRFDGLTLTVFPPEYDTENLGLVFELLNERGYEVREATKDDELRKAQGYNPNNAKMIKIEGRWFTLQTRMEWHKESKEPLALGSSALVVLSSNDLDVVNIRKLFRNLDGMCKATRFDVAVDLTYKTDFDLLQQAIEIDRLVGYSPDYANGIKQNPENAIRSGRNNPKRPIKTASKTISNGMTLYIGSRSSKFMVRMYDKSAEVKKKLDIDMEPTLRFELEVKQEHAEAVRRFVQDSTSKKEKVAKMVWQGLTDDSIMFEVNGKDETFSEVLALKKTREIQLDYSKVENAKMAYEVWVKKQIAPSFRRRYGELSREEKLEKLSELFLDE</sequence>
<name>A0A511B329_9LACT</name>
<evidence type="ECO:0000313" key="4">
    <source>
        <dbReference type="Proteomes" id="UP000321662"/>
    </source>
</evidence>
<evidence type="ECO:0000256" key="1">
    <source>
        <dbReference type="SAM" id="MobiDB-lite"/>
    </source>
</evidence>
<keyword evidence="4" id="KW-1185">Reference proteome</keyword>
<proteinExistence type="predicted"/>
<reference evidence="3 4" key="1">
    <citation type="submission" date="2019-07" db="EMBL/GenBank/DDBJ databases">
        <title>Whole genome shotgun sequence of Alkalibacterium kapii NBRC 103247.</title>
        <authorList>
            <person name="Hosoyama A."/>
            <person name="Uohara A."/>
            <person name="Ohji S."/>
            <person name="Ichikawa N."/>
        </authorList>
    </citation>
    <scope>NUCLEOTIDE SEQUENCE [LARGE SCALE GENOMIC DNA]</scope>
    <source>
        <strain evidence="3 4">NBRC 103247</strain>
    </source>
</reference>
<dbReference type="Pfam" id="PF02486">
    <property type="entry name" value="Rep_trans"/>
    <property type="match status" value="1"/>
</dbReference>
<feature type="domain" description="Replication initiation protein-like C-terminal" evidence="2">
    <location>
        <begin position="118"/>
        <end position="310"/>
    </location>
</feature>